<evidence type="ECO:0000259" key="3">
    <source>
        <dbReference type="Pfam" id="PF02839"/>
    </source>
</evidence>
<evidence type="ECO:0000313" key="5">
    <source>
        <dbReference type="Proteomes" id="UP000320762"/>
    </source>
</evidence>
<sequence>MTRHWEPGTQYNFGDVVEYQGQHYKIIQPHRSQADWAPNVTPALWGATDDCQPSHQEHHQPPNYGQQQQQPYQQPQQHQDEKHHDYQSGGNQQNQPTKEERETHWYDIDDHRKKQLEVGGGLLAGAALLAGGYKAFKDHDKKEEEKKAQTWALNNWLTEAEQRTERYKREGPQGPATWILNHGKDIPRNAIVIGPEKHWTLYVCRAYYEVRSLEIGKASDAFEKGGVIGYDNDEISLDTYEILVGDMRGLRWVDASGRLDVNRLGARPVEGGREADGKPIYIAKAPHKDAEHPGKVGPHLDCALIPYGGKEKRIEVSLTGFAST</sequence>
<dbReference type="PANTHER" id="PTHR31649">
    <property type="entry name" value="AGAP009604-PA"/>
    <property type="match status" value="1"/>
</dbReference>
<dbReference type="GO" id="GO:0030246">
    <property type="term" value="F:carbohydrate binding"/>
    <property type="evidence" value="ECO:0007669"/>
    <property type="project" value="InterPro"/>
</dbReference>
<dbReference type="Gene3D" id="2.10.10.20">
    <property type="entry name" value="Carbohydrate-binding module superfamily 5/12"/>
    <property type="match status" value="1"/>
</dbReference>
<evidence type="ECO:0000313" key="4">
    <source>
        <dbReference type="EMBL" id="TRM69741.1"/>
    </source>
</evidence>
<reference evidence="4 5" key="1">
    <citation type="journal article" date="2019" name="New Phytol.">
        <title>Comparative genomics reveals unique wood-decay strategies and fruiting body development in the Schizophyllaceae.</title>
        <authorList>
            <person name="Almasi E."/>
            <person name="Sahu N."/>
            <person name="Krizsan K."/>
            <person name="Balint B."/>
            <person name="Kovacs G.M."/>
            <person name="Kiss B."/>
            <person name="Cseklye J."/>
            <person name="Drula E."/>
            <person name="Henrissat B."/>
            <person name="Nagy I."/>
            <person name="Chovatia M."/>
            <person name="Adam C."/>
            <person name="LaButti K."/>
            <person name="Lipzen A."/>
            <person name="Riley R."/>
            <person name="Grigoriev I.V."/>
            <person name="Nagy L.G."/>
        </authorList>
    </citation>
    <scope>NUCLEOTIDE SEQUENCE [LARGE SCALE GENOMIC DNA]</scope>
    <source>
        <strain evidence="4 5">NL-1724</strain>
    </source>
</reference>
<dbReference type="AlphaFoldDB" id="A0A550CY76"/>
<dbReference type="GO" id="GO:0005576">
    <property type="term" value="C:extracellular region"/>
    <property type="evidence" value="ECO:0007669"/>
    <property type="project" value="InterPro"/>
</dbReference>
<keyword evidence="5" id="KW-1185">Reference proteome</keyword>
<comment type="caution">
    <text evidence="4">The sequence shown here is derived from an EMBL/GenBank/DDBJ whole genome shotgun (WGS) entry which is preliminary data.</text>
</comment>
<evidence type="ECO:0000256" key="1">
    <source>
        <dbReference type="ARBA" id="ARBA00022801"/>
    </source>
</evidence>
<dbReference type="Proteomes" id="UP000320762">
    <property type="component" value="Unassembled WGS sequence"/>
</dbReference>
<feature type="compositionally biased region" description="Low complexity" evidence="2">
    <location>
        <begin position="61"/>
        <end position="77"/>
    </location>
</feature>
<dbReference type="STRING" id="97359.A0A550CY76"/>
<dbReference type="Pfam" id="PF11901">
    <property type="entry name" value="DM9"/>
    <property type="match status" value="1"/>
</dbReference>
<name>A0A550CY76_9AGAR</name>
<dbReference type="OrthoDB" id="2142040at2759"/>
<gene>
    <name evidence="4" type="ORF">BD626DRAFT_393271</name>
</gene>
<dbReference type="PANTHER" id="PTHR31649:SF1">
    <property type="entry name" value="FARNESOIC ACID O-METHYL TRANSFERASE DOMAIN-CONTAINING PROTEIN"/>
    <property type="match status" value="1"/>
</dbReference>
<dbReference type="SMART" id="SM00696">
    <property type="entry name" value="DM9"/>
    <property type="match status" value="2"/>
</dbReference>
<dbReference type="EMBL" id="VDMD01000001">
    <property type="protein sequence ID" value="TRM69741.1"/>
    <property type="molecule type" value="Genomic_DNA"/>
</dbReference>
<accession>A0A550CY76</accession>
<feature type="region of interest" description="Disordered" evidence="2">
    <location>
        <begin position="45"/>
        <end position="101"/>
    </location>
</feature>
<dbReference type="SUPFAM" id="SSF51055">
    <property type="entry name" value="Carbohydrate binding domain"/>
    <property type="match status" value="1"/>
</dbReference>
<organism evidence="4 5">
    <name type="scientific">Schizophyllum amplum</name>
    <dbReference type="NCBI Taxonomy" id="97359"/>
    <lineage>
        <taxon>Eukaryota</taxon>
        <taxon>Fungi</taxon>
        <taxon>Dikarya</taxon>
        <taxon>Basidiomycota</taxon>
        <taxon>Agaricomycotina</taxon>
        <taxon>Agaricomycetes</taxon>
        <taxon>Agaricomycetidae</taxon>
        <taxon>Agaricales</taxon>
        <taxon>Schizophyllaceae</taxon>
        <taxon>Schizophyllum</taxon>
    </lineage>
</organism>
<keyword evidence="1" id="KW-0378">Hydrolase</keyword>
<dbReference type="Pfam" id="PF02839">
    <property type="entry name" value="CBM_5_12"/>
    <property type="match status" value="1"/>
</dbReference>
<protein>
    <submittedName>
        <fullName evidence="4">Carbohydrate-binding module family 12 protein</fullName>
    </submittedName>
</protein>
<dbReference type="CDD" id="cd12214">
    <property type="entry name" value="ChiA1_BD"/>
    <property type="match status" value="1"/>
</dbReference>
<dbReference type="InterPro" id="IPR006616">
    <property type="entry name" value="DM9_repeat"/>
</dbReference>
<dbReference type="InterPro" id="IPR036573">
    <property type="entry name" value="CBM_sf_5/12"/>
</dbReference>
<dbReference type="InterPro" id="IPR003610">
    <property type="entry name" value="CBM5/12"/>
</dbReference>
<proteinExistence type="predicted"/>
<evidence type="ECO:0000256" key="2">
    <source>
        <dbReference type="SAM" id="MobiDB-lite"/>
    </source>
</evidence>
<feature type="domain" description="Chitin-binding type-3" evidence="3">
    <location>
        <begin position="5"/>
        <end position="45"/>
    </location>
</feature>
<dbReference type="GO" id="GO:0004553">
    <property type="term" value="F:hydrolase activity, hydrolyzing O-glycosyl compounds"/>
    <property type="evidence" value="ECO:0007669"/>
    <property type="project" value="InterPro"/>
</dbReference>
<dbReference type="GO" id="GO:0005975">
    <property type="term" value="P:carbohydrate metabolic process"/>
    <property type="evidence" value="ECO:0007669"/>
    <property type="project" value="InterPro"/>
</dbReference>